<comment type="caution">
    <text evidence="2">The sequence shown here is derived from an EMBL/GenBank/DDBJ whole genome shotgun (WGS) entry which is preliminary data.</text>
</comment>
<protein>
    <recommendedName>
        <fullName evidence="1">FBA domain-containing protein</fullName>
    </recommendedName>
</protein>
<evidence type="ECO:0000313" key="2">
    <source>
        <dbReference type="EMBL" id="CAJ0937053.1"/>
    </source>
</evidence>
<evidence type="ECO:0000259" key="1">
    <source>
        <dbReference type="PROSITE" id="PS51114"/>
    </source>
</evidence>
<keyword evidence="3" id="KW-1185">Reference proteome</keyword>
<dbReference type="Proteomes" id="UP001176940">
    <property type="component" value="Unassembled WGS sequence"/>
</dbReference>
<dbReference type="PANTHER" id="PTHR12125:SF11">
    <property type="entry name" value="F-BOX ONLY PROTEIN 2"/>
    <property type="match status" value="1"/>
</dbReference>
<organism evidence="2 3">
    <name type="scientific">Ranitomeya imitator</name>
    <name type="common">mimic poison frog</name>
    <dbReference type="NCBI Taxonomy" id="111125"/>
    <lineage>
        <taxon>Eukaryota</taxon>
        <taxon>Metazoa</taxon>
        <taxon>Chordata</taxon>
        <taxon>Craniata</taxon>
        <taxon>Vertebrata</taxon>
        <taxon>Euteleostomi</taxon>
        <taxon>Amphibia</taxon>
        <taxon>Batrachia</taxon>
        <taxon>Anura</taxon>
        <taxon>Neobatrachia</taxon>
        <taxon>Hyloidea</taxon>
        <taxon>Dendrobatidae</taxon>
        <taxon>Dendrobatinae</taxon>
        <taxon>Ranitomeya</taxon>
    </lineage>
</organism>
<dbReference type="PANTHER" id="PTHR12125">
    <property type="entry name" value="F-BOX ONLY PROTEIN 6-LIKE PROTEIN"/>
    <property type="match status" value="1"/>
</dbReference>
<dbReference type="PROSITE" id="PS51114">
    <property type="entry name" value="FBA"/>
    <property type="match status" value="1"/>
</dbReference>
<dbReference type="InterPro" id="IPR008979">
    <property type="entry name" value="Galactose-bd-like_sf"/>
</dbReference>
<feature type="domain" description="FBA" evidence="1">
    <location>
        <begin position="1"/>
        <end position="175"/>
    </location>
</feature>
<accession>A0ABN9LDA7</accession>
<dbReference type="InterPro" id="IPR007397">
    <property type="entry name" value="F-box-assoc_dom"/>
</dbReference>
<dbReference type="InterPro" id="IPR039752">
    <property type="entry name" value="F-box_only"/>
</dbReference>
<dbReference type="SUPFAM" id="SSF49785">
    <property type="entry name" value="Galactose-binding domain-like"/>
    <property type="match status" value="1"/>
</dbReference>
<sequence>MAKNLIKNPCGEEGLEHWELVENGGDEWKVEDLPGDCGAPFPSDGVSKYFVTSFELCKKSQLIDLLQEGFTEEVLDAQPNIVVSDWYGARTDCGCCYELRAQLLSDSRDVISEYCSENITVPENTDGAWNQISHTFSEYGPGVRFIQFTHSGQDAVYWKGWYGARMTNSSVTIEV</sequence>
<proteinExistence type="predicted"/>
<reference evidence="2" key="1">
    <citation type="submission" date="2023-07" db="EMBL/GenBank/DDBJ databases">
        <authorList>
            <person name="Stuckert A."/>
        </authorList>
    </citation>
    <scope>NUCLEOTIDE SEQUENCE</scope>
</reference>
<name>A0ABN9LDA7_9NEOB</name>
<dbReference type="SMART" id="SM01198">
    <property type="entry name" value="FBA"/>
    <property type="match status" value="1"/>
</dbReference>
<dbReference type="Pfam" id="PF04300">
    <property type="entry name" value="FBA"/>
    <property type="match status" value="1"/>
</dbReference>
<dbReference type="Gene3D" id="2.60.120.260">
    <property type="entry name" value="Galactose-binding domain-like"/>
    <property type="match status" value="1"/>
</dbReference>
<evidence type="ECO:0000313" key="3">
    <source>
        <dbReference type="Proteomes" id="UP001176940"/>
    </source>
</evidence>
<gene>
    <name evidence="2" type="ORF">RIMI_LOCUS7048325</name>
</gene>
<dbReference type="EMBL" id="CAUEEQ010013101">
    <property type="protein sequence ID" value="CAJ0937053.1"/>
    <property type="molecule type" value="Genomic_DNA"/>
</dbReference>